<dbReference type="Gene3D" id="3.30.900.10">
    <property type="entry name" value="HORMA domain"/>
    <property type="match status" value="1"/>
</dbReference>
<dbReference type="PANTHER" id="PTHR13430">
    <property type="match status" value="1"/>
</dbReference>
<feature type="region of interest" description="Disordered" evidence="2">
    <location>
        <begin position="665"/>
        <end position="691"/>
    </location>
</feature>
<evidence type="ECO:0000256" key="1">
    <source>
        <dbReference type="ARBA" id="ARBA00023006"/>
    </source>
</evidence>
<dbReference type="InterPro" id="IPR036570">
    <property type="entry name" value="HORMA_dom_sf"/>
</dbReference>
<feature type="domain" description="Autophagy-related protein 13 N-terminal" evidence="3">
    <location>
        <begin position="92"/>
        <end position="200"/>
    </location>
</feature>
<feature type="compositionally biased region" description="Low complexity" evidence="2">
    <location>
        <begin position="374"/>
        <end position="421"/>
    </location>
</feature>
<dbReference type="KEGG" id="dfa:DFA_03195"/>
<dbReference type="Pfam" id="PF10033">
    <property type="entry name" value="ATG13"/>
    <property type="match status" value="1"/>
</dbReference>
<dbReference type="GO" id="GO:1990316">
    <property type="term" value="C:Atg1/ULK1 kinase complex"/>
    <property type="evidence" value="ECO:0007669"/>
    <property type="project" value="EnsemblProtists"/>
</dbReference>
<dbReference type="GO" id="GO:0005829">
    <property type="term" value="C:cytosol"/>
    <property type="evidence" value="ECO:0007669"/>
    <property type="project" value="TreeGrafter"/>
</dbReference>
<feature type="compositionally biased region" description="Polar residues" evidence="2">
    <location>
        <begin position="344"/>
        <end position="373"/>
    </location>
</feature>
<evidence type="ECO:0000256" key="2">
    <source>
        <dbReference type="SAM" id="MobiDB-lite"/>
    </source>
</evidence>
<evidence type="ECO:0000259" key="3">
    <source>
        <dbReference type="Pfam" id="PF10033"/>
    </source>
</evidence>
<name>F4PGW6_CACFS</name>
<dbReference type="OMA" id="NTIVESW"/>
<dbReference type="GO" id="GO:0000423">
    <property type="term" value="P:mitophagy"/>
    <property type="evidence" value="ECO:0007669"/>
    <property type="project" value="TreeGrafter"/>
</dbReference>
<evidence type="ECO:0000313" key="4">
    <source>
        <dbReference type="EMBL" id="EGG24950.1"/>
    </source>
</evidence>
<proteinExistence type="predicted"/>
<feature type="region of interest" description="Disordered" evidence="2">
    <location>
        <begin position="283"/>
        <end position="512"/>
    </location>
</feature>
<feature type="region of interest" description="Disordered" evidence="2">
    <location>
        <begin position="577"/>
        <end position="605"/>
    </location>
</feature>
<reference evidence="5" key="1">
    <citation type="journal article" date="2011" name="Genome Res.">
        <title>Phylogeny-wide analysis of social amoeba genomes highlights ancient origins for complex intercellular communication.</title>
        <authorList>
            <person name="Heidel A.J."/>
            <person name="Lawal H.M."/>
            <person name="Felder M."/>
            <person name="Schilde C."/>
            <person name="Helps N.R."/>
            <person name="Tunggal B."/>
            <person name="Rivero F."/>
            <person name="John U."/>
            <person name="Schleicher M."/>
            <person name="Eichinger L."/>
            <person name="Platzer M."/>
            <person name="Noegel A.A."/>
            <person name="Schaap P."/>
            <person name="Gloeckner G."/>
        </authorList>
    </citation>
    <scope>NUCLEOTIDE SEQUENCE [LARGE SCALE GENOMIC DNA]</scope>
    <source>
        <strain evidence="5">SH3</strain>
    </source>
</reference>
<dbReference type="EMBL" id="GL883006">
    <property type="protein sequence ID" value="EGG24950.1"/>
    <property type="molecule type" value="Genomic_DNA"/>
</dbReference>
<dbReference type="RefSeq" id="XP_004362801.1">
    <property type="nucleotide sequence ID" value="XM_004362744.1"/>
</dbReference>
<gene>
    <name evidence="4" type="ORF">DFA_03195</name>
</gene>
<keyword evidence="1" id="KW-0072">Autophagy</keyword>
<protein>
    <recommendedName>
        <fullName evidence="3">Autophagy-related protein 13 N-terminal domain-containing protein</fullName>
    </recommendedName>
</protein>
<keyword evidence="5" id="KW-1185">Reference proteome</keyword>
<feature type="compositionally biased region" description="Low complexity" evidence="2">
    <location>
        <begin position="317"/>
        <end position="338"/>
    </location>
</feature>
<evidence type="ECO:0000313" key="5">
    <source>
        <dbReference type="Proteomes" id="UP000007797"/>
    </source>
</evidence>
<dbReference type="GeneID" id="14876617"/>
<feature type="compositionally biased region" description="Polar residues" evidence="2">
    <location>
        <begin position="301"/>
        <end position="316"/>
    </location>
</feature>
<feature type="compositionally biased region" description="Polar residues" evidence="2">
    <location>
        <begin position="433"/>
        <end position="451"/>
    </location>
</feature>
<dbReference type="GO" id="GO:0031152">
    <property type="term" value="P:aggregation involved in sorocarp development"/>
    <property type="evidence" value="ECO:0007669"/>
    <property type="project" value="EnsemblProtists"/>
</dbReference>
<dbReference type="GO" id="GO:0000407">
    <property type="term" value="C:phagophore assembly site"/>
    <property type="evidence" value="ECO:0007669"/>
    <property type="project" value="TreeGrafter"/>
</dbReference>
<dbReference type="InterPro" id="IPR018731">
    <property type="entry name" value="Atg13_N"/>
</dbReference>
<dbReference type="InterPro" id="IPR040182">
    <property type="entry name" value="ATG13"/>
</dbReference>
<feature type="compositionally biased region" description="Low complexity" evidence="2">
    <location>
        <begin position="667"/>
        <end position="691"/>
    </location>
</feature>
<sequence length="691" mass="77364">MESQTLSLRDKLDKSDDLIRKCISKAVLCILLSRVDVVTQKKINKNFHIETEESESIQKMLDSVVFARSGIKTLFLLDIHFDENNELLGFNTIVESWRFIFEPFKEPDTSYELPKLYKNAILFVRTLYSLLRNLPCYRVYRNFLKNRSSPSKIKYQIRTCDPSTINSPSFPLSTPTKSFSFSTITTPLGIFKVDTSYKDNLSREISISSQLALDSQFIIKDYKNNTNDYYGGGQQQQQQQQQQGGMVVVGSANGIEYTQSQSLPIGKPTNNPISAAPLYPQQQSYGSQGRSLGGMMDMYSRTPNSAGSNDSNQEYYMNNIPSNINNMNNPNNPNNPNNVYFVKKQQSPSTTINQLVSSPHQSQTYSTSPPFSTNNNNNMNFNNNNNNNNNNNTNIKTGTSPPFSSSLPLQQQQQQHFNQNNRYPQQPPLQPPSSTIPIKQINFTPPQQLSPNNNNNNYQSGSPMGQLQQQQQQQPQPYQTNTHRNRSTSAPVFAPQGLYQSPTNTNTHQLAQSNKTPPFYQQVGFDNSPQTLQYEGVGGSFANNSKYNNNNSRIGTINSKLSQIHGPLLVSDARKAHTFTNNPNNNNNNLSSASGSGGGGGGFNDEEPAFVSSIASNTKTIDSEVGDFVRLCKIGPPLKLFDNNYCTEAPLKVDQEIIELSKLSLTNNNNNNNNSSSNQHQQQQPQQQYSR</sequence>
<organism evidence="4 5">
    <name type="scientific">Cavenderia fasciculata</name>
    <name type="common">Slime mold</name>
    <name type="synonym">Dictyostelium fasciculatum</name>
    <dbReference type="NCBI Taxonomy" id="261658"/>
    <lineage>
        <taxon>Eukaryota</taxon>
        <taxon>Amoebozoa</taxon>
        <taxon>Evosea</taxon>
        <taxon>Eumycetozoa</taxon>
        <taxon>Dictyostelia</taxon>
        <taxon>Acytosteliales</taxon>
        <taxon>Cavenderiaceae</taxon>
        <taxon>Cavenderia</taxon>
    </lineage>
</organism>
<dbReference type="PANTHER" id="PTHR13430:SF4">
    <property type="entry name" value="AUTOPHAGY-RELATED PROTEIN 13"/>
    <property type="match status" value="1"/>
</dbReference>
<feature type="compositionally biased region" description="Low complexity" evidence="2">
    <location>
        <begin position="581"/>
        <end position="594"/>
    </location>
</feature>
<dbReference type="Proteomes" id="UP000007797">
    <property type="component" value="Unassembled WGS sequence"/>
</dbReference>
<feature type="compositionally biased region" description="Polar residues" evidence="2">
    <location>
        <begin position="498"/>
        <end position="512"/>
    </location>
</feature>
<dbReference type="AlphaFoldDB" id="F4PGW6"/>
<dbReference type="GO" id="GO:0034497">
    <property type="term" value="P:protein localization to phagophore assembly site"/>
    <property type="evidence" value="ECO:0007669"/>
    <property type="project" value="TreeGrafter"/>
</dbReference>
<accession>F4PGW6</accession>
<dbReference type="GO" id="GO:0034727">
    <property type="term" value="P:piecemeal microautophagy of the nucleus"/>
    <property type="evidence" value="ECO:0007669"/>
    <property type="project" value="TreeGrafter"/>
</dbReference>
<dbReference type="STRING" id="1054147.F4PGW6"/>
<dbReference type="OrthoDB" id="70161at2759"/>
<feature type="compositionally biased region" description="Low complexity" evidence="2">
    <location>
        <begin position="466"/>
        <end position="479"/>
    </location>
</feature>